<reference evidence="16 17" key="1">
    <citation type="submission" date="2019-09" db="EMBL/GenBank/DDBJ databases">
        <title>Whole-genome sequence of the purple sulfur bacterium Thiohalocapsa marina DSM 19078.</title>
        <authorList>
            <person name="Kyndt J.A."/>
            <person name="Meyer T.E."/>
        </authorList>
    </citation>
    <scope>NUCLEOTIDE SEQUENCE [LARGE SCALE GENOMIC DNA]</scope>
    <source>
        <strain evidence="16 17">DSM 19078</strain>
    </source>
</reference>
<dbReference type="SUPFAM" id="SSF52172">
    <property type="entry name" value="CheY-like"/>
    <property type="match status" value="1"/>
</dbReference>
<keyword evidence="13" id="KW-0472">Membrane</keyword>
<dbReference type="SMART" id="SM00388">
    <property type="entry name" value="HisKA"/>
    <property type="match status" value="1"/>
</dbReference>
<evidence type="ECO:0000256" key="4">
    <source>
        <dbReference type="ARBA" id="ARBA00022679"/>
    </source>
</evidence>
<proteinExistence type="predicted"/>
<dbReference type="PROSITE" id="PS50110">
    <property type="entry name" value="RESPONSE_REGULATORY"/>
    <property type="match status" value="1"/>
</dbReference>
<evidence type="ECO:0000256" key="8">
    <source>
        <dbReference type="ARBA" id="ARBA00023012"/>
    </source>
</evidence>
<evidence type="ECO:0000256" key="2">
    <source>
        <dbReference type="ARBA" id="ARBA00012438"/>
    </source>
</evidence>
<evidence type="ECO:0000256" key="9">
    <source>
        <dbReference type="ARBA" id="ARBA00064003"/>
    </source>
</evidence>
<dbReference type="RefSeq" id="WP_150089409.1">
    <property type="nucleotide sequence ID" value="NZ_JBFUOH010000011.1"/>
</dbReference>
<evidence type="ECO:0000256" key="13">
    <source>
        <dbReference type="SAM" id="Phobius"/>
    </source>
</evidence>
<evidence type="ECO:0000313" key="17">
    <source>
        <dbReference type="Proteomes" id="UP000322981"/>
    </source>
</evidence>
<evidence type="ECO:0000256" key="12">
    <source>
        <dbReference type="SAM" id="MobiDB-lite"/>
    </source>
</evidence>
<dbReference type="PANTHER" id="PTHR45339">
    <property type="entry name" value="HYBRID SIGNAL TRANSDUCTION HISTIDINE KINASE J"/>
    <property type="match status" value="1"/>
</dbReference>
<evidence type="ECO:0000256" key="1">
    <source>
        <dbReference type="ARBA" id="ARBA00000085"/>
    </source>
</evidence>
<keyword evidence="6" id="KW-0418">Kinase</keyword>
<dbReference type="GO" id="GO:0000155">
    <property type="term" value="F:phosphorelay sensor kinase activity"/>
    <property type="evidence" value="ECO:0007669"/>
    <property type="project" value="InterPro"/>
</dbReference>
<evidence type="ECO:0000313" key="16">
    <source>
        <dbReference type="EMBL" id="KAA6187804.1"/>
    </source>
</evidence>
<evidence type="ECO:0000256" key="11">
    <source>
        <dbReference type="PROSITE-ProRule" id="PRU00169"/>
    </source>
</evidence>
<feature type="domain" description="Response regulatory" evidence="15">
    <location>
        <begin position="666"/>
        <end position="804"/>
    </location>
</feature>
<evidence type="ECO:0000256" key="3">
    <source>
        <dbReference type="ARBA" id="ARBA00022553"/>
    </source>
</evidence>
<name>A0A5M8FVF8_9GAMM</name>
<dbReference type="EMBL" id="VWXX01000001">
    <property type="protein sequence ID" value="KAA6187804.1"/>
    <property type="molecule type" value="Genomic_DNA"/>
</dbReference>
<dbReference type="InterPro" id="IPR001789">
    <property type="entry name" value="Sig_transdc_resp-reg_receiver"/>
</dbReference>
<dbReference type="SUPFAM" id="SSF55874">
    <property type="entry name" value="ATPase domain of HSP90 chaperone/DNA topoisomerase II/histidine kinase"/>
    <property type="match status" value="1"/>
</dbReference>
<dbReference type="SMART" id="SM00387">
    <property type="entry name" value="HATPase_c"/>
    <property type="match status" value="1"/>
</dbReference>
<dbReference type="SMART" id="SM00448">
    <property type="entry name" value="REC"/>
    <property type="match status" value="1"/>
</dbReference>
<dbReference type="InterPro" id="IPR003594">
    <property type="entry name" value="HATPase_dom"/>
</dbReference>
<dbReference type="Gene3D" id="3.30.565.10">
    <property type="entry name" value="Histidine kinase-like ATPase, C-terminal domain"/>
    <property type="match status" value="1"/>
</dbReference>
<comment type="catalytic activity">
    <reaction evidence="1">
        <text>ATP + protein L-histidine = ADP + protein N-phospho-L-histidine.</text>
        <dbReference type="EC" id="2.7.13.3"/>
    </reaction>
</comment>
<dbReference type="Pfam" id="PF00072">
    <property type="entry name" value="Response_reg"/>
    <property type="match status" value="1"/>
</dbReference>
<gene>
    <name evidence="16" type="ORF">F2Q65_00745</name>
</gene>
<protein>
    <recommendedName>
        <fullName evidence="10">Sensory/regulatory protein RpfC</fullName>
        <ecNumber evidence="2">2.7.13.3</ecNumber>
    </recommendedName>
</protein>
<evidence type="ECO:0000259" key="15">
    <source>
        <dbReference type="PROSITE" id="PS50110"/>
    </source>
</evidence>
<keyword evidence="13" id="KW-1133">Transmembrane helix</keyword>
<feature type="transmembrane region" description="Helical" evidence="13">
    <location>
        <begin position="166"/>
        <end position="185"/>
    </location>
</feature>
<dbReference type="InterPro" id="IPR011006">
    <property type="entry name" value="CheY-like_superfamily"/>
</dbReference>
<dbReference type="SUPFAM" id="SSF47384">
    <property type="entry name" value="Homodimeric domain of signal transducing histidine kinase"/>
    <property type="match status" value="1"/>
</dbReference>
<dbReference type="InterPro" id="IPR003661">
    <property type="entry name" value="HisK_dim/P_dom"/>
</dbReference>
<feature type="region of interest" description="Disordered" evidence="12">
    <location>
        <begin position="638"/>
        <end position="658"/>
    </location>
</feature>
<keyword evidence="3 11" id="KW-0597">Phosphoprotein</keyword>
<keyword evidence="13" id="KW-0812">Transmembrane</keyword>
<dbReference type="GO" id="GO:0005524">
    <property type="term" value="F:ATP binding"/>
    <property type="evidence" value="ECO:0007669"/>
    <property type="project" value="UniProtKB-KW"/>
</dbReference>
<feature type="transmembrane region" description="Helical" evidence="13">
    <location>
        <begin position="192"/>
        <end position="214"/>
    </location>
</feature>
<dbReference type="Proteomes" id="UP000322981">
    <property type="component" value="Unassembled WGS sequence"/>
</dbReference>
<dbReference type="CDD" id="cd00082">
    <property type="entry name" value="HisKA"/>
    <property type="match status" value="1"/>
</dbReference>
<comment type="caution">
    <text evidence="16">The sequence shown here is derived from an EMBL/GenBank/DDBJ whole genome shotgun (WGS) entry which is preliminary data.</text>
</comment>
<dbReference type="EC" id="2.7.13.3" evidence="2"/>
<accession>A0A5M8FVF8</accession>
<organism evidence="16 17">
    <name type="scientific">Thiohalocapsa marina</name>
    <dbReference type="NCBI Taxonomy" id="424902"/>
    <lineage>
        <taxon>Bacteria</taxon>
        <taxon>Pseudomonadati</taxon>
        <taxon>Pseudomonadota</taxon>
        <taxon>Gammaproteobacteria</taxon>
        <taxon>Chromatiales</taxon>
        <taxon>Chromatiaceae</taxon>
        <taxon>Thiohalocapsa</taxon>
    </lineage>
</organism>
<evidence type="ECO:0000256" key="10">
    <source>
        <dbReference type="ARBA" id="ARBA00068150"/>
    </source>
</evidence>
<feature type="transmembrane region" description="Helical" evidence="13">
    <location>
        <begin position="220"/>
        <end position="242"/>
    </location>
</feature>
<comment type="subunit">
    <text evidence="9">At low DSF concentrations, interacts with RpfF.</text>
</comment>
<dbReference type="PANTHER" id="PTHR45339:SF1">
    <property type="entry name" value="HYBRID SIGNAL TRANSDUCTION HISTIDINE KINASE J"/>
    <property type="match status" value="1"/>
</dbReference>
<dbReference type="InterPro" id="IPR004358">
    <property type="entry name" value="Sig_transdc_His_kin-like_C"/>
</dbReference>
<keyword evidence="8" id="KW-0902">Two-component regulatory system</keyword>
<dbReference type="FunFam" id="1.10.287.130:FF:000002">
    <property type="entry name" value="Two-component osmosensing histidine kinase"/>
    <property type="match status" value="1"/>
</dbReference>
<dbReference type="Gene3D" id="3.40.50.2300">
    <property type="match status" value="1"/>
</dbReference>
<dbReference type="Pfam" id="PF00512">
    <property type="entry name" value="HisKA"/>
    <property type="match status" value="1"/>
</dbReference>
<feature type="transmembrane region" description="Helical" evidence="13">
    <location>
        <begin position="273"/>
        <end position="294"/>
    </location>
</feature>
<keyword evidence="5" id="KW-0547">Nucleotide-binding</keyword>
<evidence type="ECO:0000256" key="5">
    <source>
        <dbReference type="ARBA" id="ARBA00022741"/>
    </source>
</evidence>
<dbReference type="Gene3D" id="1.10.287.130">
    <property type="match status" value="1"/>
</dbReference>
<dbReference type="PRINTS" id="PR00344">
    <property type="entry name" value="BCTRLSENSOR"/>
</dbReference>
<dbReference type="FunFam" id="3.30.565.10:FF:000010">
    <property type="entry name" value="Sensor histidine kinase RcsC"/>
    <property type="match status" value="1"/>
</dbReference>
<feature type="transmembrane region" description="Helical" evidence="13">
    <location>
        <begin position="336"/>
        <end position="358"/>
    </location>
</feature>
<keyword evidence="4" id="KW-0808">Transferase</keyword>
<keyword evidence="17" id="KW-1185">Reference proteome</keyword>
<dbReference type="InterPro" id="IPR005467">
    <property type="entry name" value="His_kinase_dom"/>
</dbReference>
<evidence type="ECO:0000256" key="6">
    <source>
        <dbReference type="ARBA" id="ARBA00022777"/>
    </source>
</evidence>
<dbReference type="CDD" id="cd16922">
    <property type="entry name" value="HATPase_EvgS-ArcB-TorS-like"/>
    <property type="match status" value="1"/>
</dbReference>
<dbReference type="Pfam" id="PF02518">
    <property type="entry name" value="HATPase_c"/>
    <property type="match status" value="1"/>
</dbReference>
<feature type="modified residue" description="4-aspartylphosphate" evidence="11">
    <location>
        <position position="739"/>
    </location>
</feature>
<dbReference type="OrthoDB" id="9810730at2"/>
<evidence type="ECO:0000259" key="14">
    <source>
        <dbReference type="PROSITE" id="PS50109"/>
    </source>
</evidence>
<dbReference type="AlphaFoldDB" id="A0A5M8FVF8"/>
<sequence length="814" mass="88256">MLLGAGTAGWAADFPSGIQTLNAATFHGPAGTEQVTLPHVLRAADIPSGGGRVSYGLSVHLDAAPDEPLGLFIPKLSLSGQLSLNGTLVGGCAIGALEDLRCLHQPNLFVPPPALWRAGDNRIDLELYVDPRQMNGLSPVQLGLAADLYRGPYLQRHLLQVESLRVLTWIVLSLGLLALALAWILRTEALYLWFGLCAIANALSNLNVLVTAPLVSTELYSWFVFSIRMVTAPLFLLMLLAFFGRARGWLKSLLIGYALLMPVATWLSGNDRWVVLGLYLPLGAATIALTAAMIRWSWQSRRPMHVMVTLTTIALLAASILDMFRLGGRASFEGIYLATYAFTAVFLVLGVLLVSRLASALIAERKLSAMVAAYRDHLEDLVAERTAELTQARADAVAANQAKSQFLANMSHEIRTPMTGIIGLAQLLLHGSTDPDQRRELGKLEGLAQSLLGILNDILDLSKIEAGRLSVERIPFELRRTVDEVRQLLELSARQKALDFRIEVDPALTCWYRGDALRLKQVLTNLLGNAIKFTHKGEVRLRVRPGGLSGDGERLRFDVLDTGIGIPTEQQSHLFQNFSQADESTTREFGGTGLGLAVSKQLIELMGGRIEFQSQPGQGSCFCFDIAAEPVAATAAAETTAASGSEQDSPVSGLGSPDPRPLAGRRLLLVEDNPINQQIVCGLLADTGLQIQVVDNGALAVERYRNLLRDQPRDRIDADGRIDSGTESETSLPELILMDLQMPVMDGYEAARQIRVLDADVPIIALTANAFAEHIEKTRAAGMNAHLSKPIDVNQLKAVIREFLPAVATRPDGA</sequence>
<evidence type="ECO:0000256" key="7">
    <source>
        <dbReference type="ARBA" id="ARBA00022840"/>
    </source>
</evidence>
<dbReference type="InterPro" id="IPR036097">
    <property type="entry name" value="HisK_dim/P_sf"/>
</dbReference>
<feature type="domain" description="Histidine kinase" evidence="14">
    <location>
        <begin position="409"/>
        <end position="630"/>
    </location>
</feature>
<dbReference type="InterPro" id="IPR036890">
    <property type="entry name" value="HATPase_C_sf"/>
</dbReference>
<keyword evidence="7" id="KW-0067">ATP-binding</keyword>
<dbReference type="CDD" id="cd17546">
    <property type="entry name" value="REC_hyHK_CKI1_RcsC-like"/>
    <property type="match status" value="1"/>
</dbReference>
<dbReference type="PROSITE" id="PS50109">
    <property type="entry name" value="HIS_KIN"/>
    <property type="match status" value="1"/>
</dbReference>
<feature type="transmembrane region" description="Helical" evidence="13">
    <location>
        <begin position="306"/>
        <end position="324"/>
    </location>
</feature>